<proteinExistence type="predicted"/>
<protein>
    <submittedName>
        <fullName evidence="3">Uncharacterized protein</fullName>
    </submittedName>
</protein>
<feature type="compositionally biased region" description="Basic and acidic residues" evidence="2">
    <location>
        <begin position="30"/>
        <end position="40"/>
    </location>
</feature>
<evidence type="ECO:0000256" key="1">
    <source>
        <dbReference type="SAM" id="Coils"/>
    </source>
</evidence>
<keyword evidence="4" id="KW-1185">Reference proteome</keyword>
<keyword evidence="1" id="KW-0175">Coiled coil</keyword>
<feature type="compositionally biased region" description="Basic and acidic residues" evidence="2">
    <location>
        <begin position="67"/>
        <end position="87"/>
    </location>
</feature>
<reference evidence="3" key="1">
    <citation type="journal article" date="2020" name="Phytopathology">
        <title>Genome sequence of the chestnut blight fungus Cryphonectria parasitica EP155: A fundamental resource for an archetypical invasive plant pathogen.</title>
        <authorList>
            <person name="Crouch J.A."/>
            <person name="Dawe A."/>
            <person name="Aerts A."/>
            <person name="Barry K."/>
            <person name="Churchill A.C.L."/>
            <person name="Grimwood J."/>
            <person name="Hillman B."/>
            <person name="Milgroom M.G."/>
            <person name="Pangilinan J."/>
            <person name="Smith M."/>
            <person name="Salamov A."/>
            <person name="Schmutz J."/>
            <person name="Yadav J."/>
            <person name="Grigoriev I.V."/>
            <person name="Nuss D."/>
        </authorList>
    </citation>
    <scope>NUCLEOTIDE SEQUENCE</scope>
    <source>
        <strain evidence="3">EP155</strain>
    </source>
</reference>
<dbReference type="Proteomes" id="UP000803844">
    <property type="component" value="Unassembled WGS sequence"/>
</dbReference>
<gene>
    <name evidence="3" type="ORF">M406DRAFT_69341</name>
</gene>
<evidence type="ECO:0000313" key="3">
    <source>
        <dbReference type="EMBL" id="KAF3767180.1"/>
    </source>
</evidence>
<dbReference type="OrthoDB" id="5213630at2759"/>
<comment type="caution">
    <text evidence="3">The sequence shown here is derived from an EMBL/GenBank/DDBJ whole genome shotgun (WGS) entry which is preliminary data.</text>
</comment>
<evidence type="ECO:0000256" key="2">
    <source>
        <dbReference type="SAM" id="MobiDB-lite"/>
    </source>
</evidence>
<name>A0A9P5CRJ9_CRYP1</name>
<organism evidence="3 4">
    <name type="scientific">Cryphonectria parasitica (strain ATCC 38755 / EP155)</name>
    <dbReference type="NCBI Taxonomy" id="660469"/>
    <lineage>
        <taxon>Eukaryota</taxon>
        <taxon>Fungi</taxon>
        <taxon>Dikarya</taxon>
        <taxon>Ascomycota</taxon>
        <taxon>Pezizomycotina</taxon>
        <taxon>Sordariomycetes</taxon>
        <taxon>Sordariomycetidae</taxon>
        <taxon>Diaporthales</taxon>
        <taxon>Cryphonectriaceae</taxon>
        <taxon>Cryphonectria-Endothia species complex</taxon>
        <taxon>Cryphonectria</taxon>
    </lineage>
</organism>
<feature type="region of interest" description="Disordered" evidence="2">
    <location>
        <begin position="1"/>
        <end position="97"/>
    </location>
</feature>
<dbReference type="RefSeq" id="XP_040778141.1">
    <property type="nucleotide sequence ID" value="XM_040925254.1"/>
</dbReference>
<sequence>MPSVNYNEIKLEKEGNGKSLLPIPLAPDSAQKRKKEDSKKQRPMITNSQSSPSGETGSSQDDVDELQGDHEVIGQKRQHDREREIGHVKKKRKASPAMMSEPINEALKRNYEELRSDMGALIEEVQDLRTKLYGTGAVASDATIREEFLSIAFDIRQFACRFASNLRENLDPEAVKKLRHIHTITDKIEHFLAQPYLRQKLLESWIWLSILKAVAPTDALVWGGDIGSSVYRTVVLSKSRINDDSSPLYAELQAWRSRSVILFESIHRGNRDTQIKKLATEIAIDLFEVLGDKNNQIPGVRDDLYCLVKKVVDLDVVLRKSKASFHWIMRFRGTPVNRRFGDPIVPRYMEYDENAESLGLTYTDSEFIVDLIASPALIKSGNSDGVDYQKRTVICKQQVICNVKTEDSSTE</sequence>
<dbReference type="AlphaFoldDB" id="A0A9P5CRJ9"/>
<evidence type="ECO:0000313" key="4">
    <source>
        <dbReference type="Proteomes" id="UP000803844"/>
    </source>
</evidence>
<accession>A0A9P5CRJ9</accession>
<feature type="coiled-coil region" evidence="1">
    <location>
        <begin position="104"/>
        <end position="131"/>
    </location>
</feature>
<feature type="compositionally biased region" description="Low complexity" evidence="2">
    <location>
        <begin position="48"/>
        <end position="60"/>
    </location>
</feature>
<dbReference type="GeneID" id="63842383"/>
<dbReference type="EMBL" id="MU032346">
    <property type="protein sequence ID" value="KAF3767180.1"/>
    <property type="molecule type" value="Genomic_DNA"/>
</dbReference>